<dbReference type="InterPro" id="IPR006665">
    <property type="entry name" value="OmpA-like"/>
</dbReference>
<proteinExistence type="predicted"/>
<evidence type="ECO:0000256" key="1">
    <source>
        <dbReference type="PROSITE-ProRule" id="PRU00473"/>
    </source>
</evidence>
<organism evidence="3 4">
    <name type="scientific">Bacillus thuringiensis</name>
    <dbReference type="NCBI Taxonomy" id="1428"/>
    <lineage>
        <taxon>Bacteria</taxon>
        <taxon>Bacillati</taxon>
        <taxon>Bacillota</taxon>
        <taxon>Bacilli</taxon>
        <taxon>Bacillales</taxon>
        <taxon>Bacillaceae</taxon>
        <taxon>Bacillus</taxon>
        <taxon>Bacillus cereus group</taxon>
    </lineage>
</organism>
<dbReference type="PROSITE" id="PS51123">
    <property type="entry name" value="OMPA_2"/>
    <property type="match status" value="1"/>
</dbReference>
<dbReference type="SUPFAM" id="SSF103088">
    <property type="entry name" value="OmpA-like"/>
    <property type="match status" value="1"/>
</dbReference>
<dbReference type="InterPro" id="IPR036737">
    <property type="entry name" value="OmpA-like_sf"/>
</dbReference>
<accession>A0A1C4DF26</accession>
<dbReference type="GO" id="GO:0016020">
    <property type="term" value="C:membrane"/>
    <property type="evidence" value="ECO:0007669"/>
    <property type="project" value="UniProtKB-UniRule"/>
</dbReference>
<evidence type="ECO:0000313" key="4">
    <source>
        <dbReference type="Proteomes" id="UP000195991"/>
    </source>
</evidence>
<dbReference type="Gene3D" id="3.30.1330.60">
    <property type="entry name" value="OmpA-like domain"/>
    <property type="match status" value="1"/>
</dbReference>
<gene>
    <name evidence="3" type="ORF">BTT61001_02372</name>
</gene>
<dbReference type="EMBL" id="FMBI01000028">
    <property type="protein sequence ID" value="SCC29873.1"/>
    <property type="molecule type" value="Genomic_DNA"/>
</dbReference>
<evidence type="ECO:0000313" key="3">
    <source>
        <dbReference type="EMBL" id="SCC29873.1"/>
    </source>
</evidence>
<dbReference type="Proteomes" id="UP000195991">
    <property type="component" value="Unassembled WGS sequence"/>
</dbReference>
<keyword evidence="1" id="KW-0472">Membrane</keyword>
<dbReference type="AlphaFoldDB" id="A0A1C4DF26"/>
<reference evidence="3 4" key="1">
    <citation type="submission" date="2016-08" db="EMBL/GenBank/DDBJ databases">
        <authorList>
            <person name="Seilhamer J.J."/>
        </authorList>
    </citation>
    <scope>NUCLEOTIDE SEQUENCE [LARGE SCALE GENOMIC DNA]</scope>
    <source>
        <strain evidence="3 4">IEBC_T61001</strain>
    </source>
</reference>
<feature type="domain" description="OmpA-like" evidence="2">
    <location>
        <begin position="89"/>
        <end position="229"/>
    </location>
</feature>
<evidence type="ECO:0000259" key="2">
    <source>
        <dbReference type="PROSITE" id="PS51123"/>
    </source>
</evidence>
<sequence>MFHRPYFVPSYSSSYSQSEMLNSYWYSYPYSRSENLNSYWYSYPYSGSETLTSHLYSPPVGTSSYPYFHPYSHSITCPNDTIMDRFPNRMKVTKKEITVFRFPQHSSDIDLLPLEEKVKMDALAKEIADSFILGNSPIVAFVIAGHADRDPQGADFEMRVSIARAEAAQTWLVNKAKELVRQRGGNPSEVDAAEFSLFGYGASNLYTGATTFPERELNRRIIVKYAAVEIDPLQDAFSYAPNLARLVPLVQLHLNDDPIRMGRIQCALTKLANPGTDDTYFEWGTLSQIAGGLKNLSDEQILNIARSTIHSLRRDIANNNLFGIQVPDNIVIQNLLQWEESVRHCKNKLIERIALEGAAAGQFHKSVARYISRNENNPNSILSCFKNS</sequence>
<protein>
    <recommendedName>
        <fullName evidence="2">OmpA-like domain-containing protein</fullName>
    </recommendedName>
</protein>
<name>A0A1C4DF26_BACTU</name>
<dbReference type="RefSeq" id="WP_142287515.1">
    <property type="nucleotide sequence ID" value="NZ_FMBI01000028.1"/>
</dbReference>